<evidence type="ECO:0000313" key="2">
    <source>
        <dbReference type="Proteomes" id="UP000774617"/>
    </source>
</evidence>
<reference evidence="1 2" key="1">
    <citation type="journal article" date="2021" name="Nat. Commun.">
        <title>Genetic determinants of endophytism in the Arabidopsis root mycobiome.</title>
        <authorList>
            <person name="Mesny F."/>
            <person name="Miyauchi S."/>
            <person name="Thiergart T."/>
            <person name="Pickel B."/>
            <person name="Atanasova L."/>
            <person name="Karlsson M."/>
            <person name="Huettel B."/>
            <person name="Barry K.W."/>
            <person name="Haridas S."/>
            <person name="Chen C."/>
            <person name="Bauer D."/>
            <person name="Andreopoulos W."/>
            <person name="Pangilinan J."/>
            <person name="LaButti K."/>
            <person name="Riley R."/>
            <person name="Lipzen A."/>
            <person name="Clum A."/>
            <person name="Drula E."/>
            <person name="Henrissat B."/>
            <person name="Kohler A."/>
            <person name="Grigoriev I.V."/>
            <person name="Martin F.M."/>
            <person name="Hacquard S."/>
        </authorList>
    </citation>
    <scope>NUCLEOTIDE SEQUENCE [LARGE SCALE GENOMIC DNA]</scope>
    <source>
        <strain evidence="1 2">MPI-SDFR-AT-0080</strain>
    </source>
</reference>
<accession>A0ABQ8FTE6</accession>
<dbReference type="Proteomes" id="UP000774617">
    <property type="component" value="Unassembled WGS sequence"/>
</dbReference>
<name>A0ABQ8FTE6_9PEZI</name>
<dbReference type="EMBL" id="JAGTJR010000059">
    <property type="protein sequence ID" value="KAH7025469.1"/>
    <property type="molecule type" value="Genomic_DNA"/>
</dbReference>
<keyword evidence="2" id="KW-1185">Reference proteome</keyword>
<evidence type="ECO:0000313" key="1">
    <source>
        <dbReference type="EMBL" id="KAH7025469.1"/>
    </source>
</evidence>
<proteinExistence type="predicted"/>
<sequence>MCPLTEVSAHLRFRNGLFNRIPPVSRQPHRNFEPLAWGRPPSNVMACSTNVYRWSDILAHQITAPLNHHGADPSGAAVGLEPGIHKPAALPHPPTIAPEHPASPAVTLATSWWVGGAEKAWCRHQRHFGLPSGAEARPSTAPLGGKQLCWEHFLTRQEFPLAWLRLGGKTSIASAKDNNGMFCLFGLFFYLLHAARICSPYFLFHNPTPRVKSSLSLSHQRQLVPSASLPRLFQVSRGLKEARGRWMR</sequence>
<protein>
    <submittedName>
        <fullName evidence="1">Uncharacterized protein</fullName>
    </submittedName>
</protein>
<comment type="caution">
    <text evidence="1">The sequence shown here is derived from an EMBL/GenBank/DDBJ whole genome shotgun (WGS) entry which is preliminary data.</text>
</comment>
<organism evidence="1 2">
    <name type="scientific">Macrophomina phaseolina</name>
    <dbReference type="NCBI Taxonomy" id="35725"/>
    <lineage>
        <taxon>Eukaryota</taxon>
        <taxon>Fungi</taxon>
        <taxon>Dikarya</taxon>
        <taxon>Ascomycota</taxon>
        <taxon>Pezizomycotina</taxon>
        <taxon>Dothideomycetes</taxon>
        <taxon>Dothideomycetes incertae sedis</taxon>
        <taxon>Botryosphaeriales</taxon>
        <taxon>Botryosphaeriaceae</taxon>
        <taxon>Macrophomina</taxon>
    </lineage>
</organism>
<gene>
    <name evidence="1" type="ORF">B0J12DRAFT_366917</name>
</gene>